<evidence type="ECO:0000313" key="3">
    <source>
        <dbReference type="Proteomes" id="UP000182624"/>
    </source>
</evidence>
<protein>
    <submittedName>
        <fullName evidence="2">Uncharacterized protein</fullName>
    </submittedName>
</protein>
<dbReference type="AlphaFoldDB" id="A0A1I5S619"/>
<sequence length="568" mass="64619">MNIKKLLPILSIALLITGCGKDIQTENADSSSAKEVSFTEIQSQADSEEVAETASTTETSEISEEELNEFTELFNTPEYKGFLIEPFNSPDDIDLSAVFYYGAGIDVKDVSEDEINDYLAAADQAQVYGDLYVIRAADFNEFFETHLGTSAPNELPDSYWTYVAAHDSYYYYHWDSMYDGKDFECTSVEKDGDNYTLRFELNTEKHYERYADRIIKFTKSDDTIILKSNSIQWDDNCDETQTFDVELFPSETPIHFVTYQPDPEDGIKIALIKDGKFLTNINTSIFRGSDYNTKLNKITAVSFFDFNADGIKDILIIGESDKGENIRLEESVPNEYYYETCYGIDEKLEEELASNITVSSIKSALLGNNPECKFDNYKDAYAHIAGLYNMSGDNYAYALIDADGDDVPELVIDYPGYRVSLYSFENGLIHCLMYKWAYGAGGNYGYMYAPGKGLYINHNTDYAGAVQYDSYMTSHNGKEIATDFYVESLYFKDTDGDKTPSEEELSATDEMDVYEAYYRNCTDKEMSEDEIKAHVAEYDTYQYEELTGNMSYDELISSLISFSFRSMN</sequence>
<proteinExistence type="predicted"/>
<gene>
    <name evidence="2" type="ORF">SAMN04487928_105147</name>
</gene>
<keyword evidence="3" id="KW-1185">Reference proteome</keyword>
<dbReference type="Proteomes" id="UP000182624">
    <property type="component" value="Unassembled WGS sequence"/>
</dbReference>
<evidence type="ECO:0000313" key="2">
    <source>
        <dbReference type="EMBL" id="SFP66243.1"/>
    </source>
</evidence>
<accession>A0A1I5S619</accession>
<dbReference type="SUPFAM" id="SSF69318">
    <property type="entry name" value="Integrin alpha N-terminal domain"/>
    <property type="match status" value="1"/>
</dbReference>
<dbReference type="PROSITE" id="PS51257">
    <property type="entry name" value="PROKAR_LIPOPROTEIN"/>
    <property type="match status" value="1"/>
</dbReference>
<reference evidence="3" key="1">
    <citation type="submission" date="2016-10" db="EMBL/GenBank/DDBJ databases">
        <authorList>
            <person name="Varghese N."/>
            <person name="Submissions S."/>
        </authorList>
    </citation>
    <scope>NUCLEOTIDE SEQUENCE [LARGE SCALE GENOMIC DNA]</scope>
    <source>
        <strain evidence="3">P18</strain>
    </source>
</reference>
<dbReference type="InterPro" id="IPR028994">
    <property type="entry name" value="Integrin_alpha_N"/>
</dbReference>
<evidence type="ECO:0000256" key="1">
    <source>
        <dbReference type="SAM" id="MobiDB-lite"/>
    </source>
</evidence>
<name>A0A1I5S619_9FIRM</name>
<feature type="region of interest" description="Disordered" evidence="1">
    <location>
        <begin position="41"/>
        <end position="64"/>
    </location>
</feature>
<organism evidence="2 3">
    <name type="scientific">Butyrivibrio proteoclasticus</name>
    <dbReference type="NCBI Taxonomy" id="43305"/>
    <lineage>
        <taxon>Bacteria</taxon>
        <taxon>Bacillati</taxon>
        <taxon>Bacillota</taxon>
        <taxon>Clostridia</taxon>
        <taxon>Lachnospirales</taxon>
        <taxon>Lachnospiraceae</taxon>
        <taxon>Butyrivibrio</taxon>
    </lineage>
</organism>
<dbReference type="EMBL" id="FOXO01000005">
    <property type="protein sequence ID" value="SFP66243.1"/>
    <property type="molecule type" value="Genomic_DNA"/>
</dbReference>
<dbReference type="OrthoDB" id="1864194at2"/>
<dbReference type="RefSeq" id="WP_074885223.1">
    <property type="nucleotide sequence ID" value="NZ_FOXO01000005.1"/>
</dbReference>